<dbReference type="PROSITE" id="PS50883">
    <property type="entry name" value="EAL"/>
    <property type="match status" value="1"/>
</dbReference>
<feature type="domain" description="EAL" evidence="1">
    <location>
        <begin position="170"/>
        <end position="424"/>
    </location>
</feature>
<comment type="caution">
    <text evidence="3">The sequence shown here is derived from an EMBL/GenBank/DDBJ whole genome shotgun (WGS) entry which is preliminary data.</text>
</comment>
<dbReference type="InterPro" id="IPR000160">
    <property type="entry name" value="GGDEF_dom"/>
</dbReference>
<keyword evidence="4" id="KW-1185">Reference proteome</keyword>
<protein>
    <submittedName>
        <fullName evidence="3">EAL domain-containing protein</fullName>
    </submittedName>
</protein>
<evidence type="ECO:0000259" key="1">
    <source>
        <dbReference type="PROSITE" id="PS50883"/>
    </source>
</evidence>
<dbReference type="Gene3D" id="3.20.20.450">
    <property type="entry name" value="EAL domain"/>
    <property type="match status" value="1"/>
</dbReference>
<dbReference type="PROSITE" id="PS50887">
    <property type="entry name" value="GGDEF"/>
    <property type="match status" value="1"/>
</dbReference>
<dbReference type="EMBL" id="JAEPRQ010000001">
    <property type="protein sequence ID" value="MBK4214935.1"/>
    <property type="molecule type" value="Genomic_DNA"/>
</dbReference>
<reference evidence="3" key="1">
    <citation type="submission" date="2021-01" db="EMBL/GenBank/DDBJ databases">
        <title>Paracoccus amoyensis sp. nov., isolated from the surface seawater along the coast of Xiamen Island, China.</title>
        <authorList>
            <person name="Lyu L."/>
        </authorList>
    </citation>
    <scope>NUCLEOTIDE SEQUENCE</scope>
    <source>
        <strain evidence="3">MJ17</strain>
    </source>
</reference>
<organism evidence="3 4">
    <name type="scientific">Paracoccus caeni</name>
    <dbReference type="NCBI Taxonomy" id="657651"/>
    <lineage>
        <taxon>Bacteria</taxon>
        <taxon>Pseudomonadati</taxon>
        <taxon>Pseudomonadota</taxon>
        <taxon>Alphaproteobacteria</taxon>
        <taxon>Rhodobacterales</taxon>
        <taxon>Paracoccaceae</taxon>
        <taxon>Paracoccus</taxon>
    </lineage>
</organism>
<accession>A0A934VYN2</accession>
<dbReference type="SMART" id="SM00052">
    <property type="entry name" value="EAL"/>
    <property type="match status" value="1"/>
</dbReference>
<dbReference type="Pfam" id="PF00563">
    <property type="entry name" value="EAL"/>
    <property type="match status" value="1"/>
</dbReference>
<dbReference type="GO" id="GO:0071111">
    <property type="term" value="F:cyclic-guanylate-specific phosphodiesterase activity"/>
    <property type="evidence" value="ECO:0007669"/>
    <property type="project" value="InterPro"/>
</dbReference>
<evidence type="ECO:0000313" key="4">
    <source>
        <dbReference type="Proteomes" id="UP000640485"/>
    </source>
</evidence>
<dbReference type="InterPro" id="IPR035919">
    <property type="entry name" value="EAL_sf"/>
</dbReference>
<dbReference type="AlphaFoldDB" id="A0A934VYN2"/>
<dbReference type="PANTHER" id="PTHR33121">
    <property type="entry name" value="CYCLIC DI-GMP PHOSPHODIESTERASE PDEF"/>
    <property type="match status" value="1"/>
</dbReference>
<feature type="domain" description="GGDEF" evidence="2">
    <location>
        <begin position="25"/>
        <end position="164"/>
    </location>
</feature>
<dbReference type="InterPro" id="IPR029787">
    <property type="entry name" value="Nucleotide_cyclase"/>
</dbReference>
<dbReference type="InterPro" id="IPR050706">
    <property type="entry name" value="Cyclic-di-GMP_PDE-like"/>
</dbReference>
<evidence type="ECO:0000259" key="2">
    <source>
        <dbReference type="PROSITE" id="PS50887"/>
    </source>
</evidence>
<dbReference type="RefSeq" id="WP_200683733.1">
    <property type="nucleotide sequence ID" value="NZ_JAEPRQ010000001.1"/>
</dbReference>
<dbReference type="SUPFAM" id="SSF55073">
    <property type="entry name" value="Nucleotide cyclase"/>
    <property type="match status" value="1"/>
</dbReference>
<dbReference type="Gene3D" id="3.30.70.270">
    <property type="match status" value="1"/>
</dbReference>
<dbReference type="PANTHER" id="PTHR33121:SF70">
    <property type="entry name" value="SIGNALING PROTEIN YKOW"/>
    <property type="match status" value="1"/>
</dbReference>
<dbReference type="InterPro" id="IPR043128">
    <property type="entry name" value="Rev_trsase/Diguanyl_cyclase"/>
</dbReference>
<sequence length="438" mass="47807">MQRKLTDSMKRLWARLQHGGDDRVKPVSLVVLRLENLADLAGHLGKIGTGQLLVNLCVRLAAVVRPEDMVQMLAPGIFGIILPDRDEAEAVRIARRLHEVGQRRVSAGGSVVTPVLTALVMHPPVTTGAARSSSTPLPDLVTTARNHLDRLRPEELGTVLIHDFSRVLPSSQLPETISAAVTADQIVAYFQPQISCHTGEVTGFEALARWNHPTRGILSPAAFMDRMTENDHRVLTMSMLGQSLRALKSWDASGWTVPTVSVNVSQFELADADFATSLLWELDRHDIAPPRLVLEMLETIGPLGQDSHARTNLITLAAAGCLLDLDDFGTGYSGFDAIRQYGVQRIKIDRSFVAGCDADPGQQRMVLAILAMSEKLGIAALAEGVETREEHSFLAQIGCDETQGYIISRPMPLEATFDFLAHHAEGRDSLPLFGRKTA</sequence>
<dbReference type="Proteomes" id="UP000640485">
    <property type="component" value="Unassembled WGS sequence"/>
</dbReference>
<dbReference type="CDD" id="cd01948">
    <property type="entry name" value="EAL"/>
    <property type="match status" value="1"/>
</dbReference>
<evidence type="ECO:0000313" key="3">
    <source>
        <dbReference type="EMBL" id="MBK4214935.1"/>
    </source>
</evidence>
<name>A0A934VYN2_9RHOB</name>
<dbReference type="InterPro" id="IPR001633">
    <property type="entry name" value="EAL_dom"/>
</dbReference>
<dbReference type="SUPFAM" id="SSF141868">
    <property type="entry name" value="EAL domain-like"/>
    <property type="match status" value="1"/>
</dbReference>
<proteinExistence type="predicted"/>
<gene>
    <name evidence="3" type="ORF">JJJ17_03235</name>
</gene>